<dbReference type="Proteomes" id="UP000524246">
    <property type="component" value="Unassembled WGS sequence"/>
</dbReference>
<feature type="region of interest" description="Disordered" evidence="1">
    <location>
        <begin position="1"/>
        <end position="23"/>
    </location>
</feature>
<gene>
    <name evidence="2" type="ORF">GYA55_07230</name>
</gene>
<name>A0A7X9FRE7_9DELT</name>
<accession>A0A7X9FRE7</accession>
<sequence>MTKEDKTQEFDNSEELLADKGTEEAVDDFEASWLDRMHSFLRWQIIAPKPSVPFGKSISDSVLKELIECKEVLIRLIKMRGMIEGDELVMVGGLDPKSPRSLTIETDNPSISSLSKADFHSYFERRGVYTWIFKELEETQKSYKEELIRRKKIAKSKKEKH</sequence>
<protein>
    <submittedName>
        <fullName evidence="2">Uncharacterized protein</fullName>
    </submittedName>
</protein>
<evidence type="ECO:0000313" key="3">
    <source>
        <dbReference type="Proteomes" id="UP000524246"/>
    </source>
</evidence>
<proteinExistence type="predicted"/>
<reference evidence="2 3" key="1">
    <citation type="journal article" date="2020" name="Biotechnol. Biofuels">
        <title>New insights from the biogas microbiome by comprehensive genome-resolved metagenomics of nearly 1600 species originating from multiple anaerobic digesters.</title>
        <authorList>
            <person name="Campanaro S."/>
            <person name="Treu L."/>
            <person name="Rodriguez-R L.M."/>
            <person name="Kovalovszki A."/>
            <person name="Ziels R.M."/>
            <person name="Maus I."/>
            <person name="Zhu X."/>
            <person name="Kougias P.G."/>
            <person name="Basile A."/>
            <person name="Luo G."/>
            <person name="Schluter A."/>
            <person name="Konstantinidis K.T."/>
            <person name="Angelidaki I."/>
        </authorList>
    </citation>
    <scope>NUCLEOTIDE SEQUENCE [LARGE SCALE GENOMIC DNA]</scope>
    <source>
        <strain evidence="2">AS27yjCOA_65</strain>
    </source>
</reference>
<evidence type="ECO:0000313" key="2">
    <source>
        <dbReference type="EMBL" id="NMC62946.1"/>
    </source>
</evidence>
<comment type="caution">
    <text evidence="2">The sequence shown here is derived from an EMBL/GenBank/DDBJ whole genome shotgun (WGS) entry which is preliminary data.</text>
</comment>
<dbReference type="EMBL" id="JAAZON010000320">
    <property type="protein sequence ID" value="NMC62946.1"/>
    <property type="molecule type" value="Genomic_DNA"/>
</dbReference>
<organism evidence="2 3">
    <name type="scientific">SAR324 cluster bacterium</name>
    <dbReference type="NCBI Taxonomy" id="2024889"/>
    <lineage>
        <taxon>Bacteria</taxon>
        <taxon>Deltaproteobacteria</taxon>
        <taxon>SAR324 cluster</taxon>
    </lineage>
</organism>
<evidence type="ECO:0000256" key="1">
    <source>
        <dbReference type="SAM" id="MobiDB-lite"/>
    </source>
</evidence>
<dbReference type="AlphaFoldDB" id="A0A7X9FRE7"/>